<dbReference type="Pfam" id="PF02518">
    <property type="entry name" value="HATPase_c"/>
    <property type="match status" value="1"/>
</dbReference>
<comment type="caution">
    <text evidence="14">The sequence shown here is derived from an EMBL/GenBank/DDBJ whole genome shotgun (WGS) entry which is preliminary data.</text>
</comment>
<reference evidence="14" key="1">
    <citation type="submission" date="2017-08" db="EMBL/GenBank/DDBJ databases">
        <title>Microbulbifer marisrubri sp. nov., a halophilic alphaproteobacterium isolated from marine sediment of the Yellow Sea, China.</title>
        <authorList>
            <person name="Zhang G."/>
            <person name="Xiong Q."/>
        </authorList>
    </citation>
    <scope>NUCLEOTIDE SEQUENCE [LARGE SCALE GENOMIC DNA]</scope>
    <source>
        <strain evidence="14">WRN-8</strain>
    </source>
</reference>
<evidence type="ECO:0000256" key="8">
    <source>
        <dbReference type="ARBA" id="ARBA00022989"/>
    </source>
</evidence>
<evidence type="ECO:0000256" key="6">
    <source>
        <dbReference type="ARBA" id="ARBA00022692"/>
    </source>
</evidence>
<dbReference type="SUPFAM" id="SSF49344">
    <property type="entry name" value="CBD9-like"/>
    <property type="match status" value="1"/>
</dbReference>
<dbReference type="Gene3D" id="6.10.340.10">
    <property type="match status" value="1"/>
</dbReference>
<evidence type="ECO:0000256" key="5">
    <source>
        <dbReference type="ARBA" id="ARBA00022679"/>
    </source>
</evidence>
<organism evidence="14 15">
    <name type="scientific">Microbulbifer flavimaris</name>
    <dbReference type="NCBI Taxonomy" id="1781068"/>
    <lineage>
        <taxon>Bacteria</taxon>
        <taxon>Pseudomonadati</taxon>
        <taxon>Pseudomonadota</taxon>
        <taxon>Gammaproteobacteria</taxon>
        <taxon>Cellvibrionales</taxon>
        <taxon>Microbulbiferaceae</taxon>
        <taxon>Microbulbifer</taxon>
    </lineage>
</organism>
<sequence>MKLRRQLLLLSLVTLAMPWAGCQYLRQVDETLAAGQLQALEATASAVAARLASAPSLILADPERQHRPHGAQLYLNPLPQPPLVDGYGDEWRQWSLSPQLLTDQKNTPLARATLGLRGGQIYLLLTVNDDTPSYHDPRTGLRASGDAVEIHAGDRHYTLPVASQGPAAALWHNRTRGNVERELRLRGRWATSPGGYQLELSLPRELANGEMAITVIDRHNSSGGSPARLASTLPADGIPGRLVQPLNALQAELEHFRRPGLRLAVVDSEGFLLASTGTLHQQRPRDQDTPWLQSWAYRRLMRQSNLPALPESGLPTFEPGGRSLASHWFRAPLDGRIGAVSAAVVTRADDIVERPVLGRVIALQSGDSVLALTESAAHRLWLLSATAAGAAALLLLGYASWLSWRVRRLHRAATNAIDSSGRLRGNFPRARLGDELGDLNRAFADLLGELDRYHHYLRTLASKLSHELRTPLAVVRSSLDNLAMAELPADSRRYAERAQEGGARLSGILNSLSAASDLEASIRHAERESFDLADLLQALVQCYQDAHPQHRFRLERPEGELRCHGAPELLAQLMDKLVDNAVSFAPQDSEILVRARHHGDGYCLQVENEGPALPDGFDRKLFDSLVSVRPGGDRGGHLGLGLYIARLIAEFHGGRLAAANRADRSGAVFTLLLPRGVTGDRAIAEAPGSG</sequence>
<evidence type="ECO:0000256" key="1">
    <source>
        <dbReference type="ARBA" id="ARBA00000085"/>
    </source>
</evidence>
<dbReference type="CDD" id="cd00075">
    <property type="entry name" value="HATPase"/>
    <property type="match status" value="1"/>
</dbReference>
<dbReference type="PROSITE" id="PS50109">
    <property type="entry name" value="HIS_KIN"/>
    <property type="match status" value="1"/>
</dbReference>
<dbReference type="GO" id="GO:0016301">
    <property type="term" value="F:kinase activity"/>
    <property type="evidence" value="ECO:0007669"/>
    <property type="project" value="UniProtKB-KW"/>
</dbReference>
<feature type="chain" id="PRO_5046915953" description="histidine kinase" evidence="11">
    <location>
        <begin position="23"/>
        <end position="690"/>
    </location>
</feature>
<dbReference type="InterPro" id="IPR036890">
    <property type="entry name" value="HATPase_C_sf"/>
</dbReference>
<dbReference type="PANTHER" id="PTHR45436">
    <property type="entry name" value="SENSOR HISTIDINE KINASE YKOH"/>
    <property type="match status" value="1"/>
</dbReference>
<gene>
    <name evidence="14" type="ORF">AWR36_015050</name>
</gene>
<evidence type="ECO:0000256" key="11">
    <source>
        <dbReference type="SAM" id="SignalP"/>
    </source>
</evidence>
<evidence type="ECO:0000256" key="4">
    <source>
        <dbReference type="ARBA" id="ARBA00022553"/>
    </source>
</evidence>
<evidence type="ECO:0000313" key="14">
    <source>
        <dbReference type="EMBL" id="PCO04188.1"/>
    </source>
</evidence>
<feature type="transmembrane region" description="Helical" evidence="10">
    <location>
        <begin position="380"/>
        <end position="401"/>
    </location>
</feature>
<feature type="signal peptide" evidence="11">
    <location>
        <begin position="1"/>
        <end position="22"/>
    </location>
</feature>
<dbReference type="Gene3D" id="3.30.565.10">
    <property type="entry name" value="Histidine kinase-like ATPase, C-terminal domain"/>
    <property type="match status" value="1"/>
</dbReference>
<evidence type="ECO:0000259" key="12">
    <source>
        <dbReference type="PROSITE" id="PS50109"/>
    </source>
</evidence>
<dbReference type="RefSeq" id="WP_067086907.1">
    <property type="nucleotide sequence ID" value="NZ_LRFG02000007.1"/>
</dbReference>
<protein>
    <recommendedName>
        <fullName evidence="3">histidine kinase</fullName>
        <ecNumber evidence="3">2.7.13.3</ecNumber>
    </recommendedName>
</protein>
<evidence type="ECO:0000256" key="7">
    <source>
        <dbReference type="ARBA" id="ARBA00022777"/>
    </source>
</evidence>
<dbReference type="SUPFAM" id="SSF55874">
    <property type="entry name" value="ATPase domain of HSP90 chaperone/DNA topoisomerase II/histidine kinase"/>
    <property type="match status" value="1"/>
</dbReference>
<evidence type="ECO:0000313" key="15">
    <source>
        <dbReference type="Proteomes" id="UP000218427"/>
    </source>
</evidence>
<dbReference type="InterPro" id="IPR003661">
    <property type="entry name" value="HisK_dim/P_dom"/>
</dbReference>
<dbReference type="PANTHER" id="PTHR45436:SF5">
    <property type="entry name" value="SENSOR HISTIDINE KINASE TRCS"/>
    <property type="match status" value="1"/>
</dbReference>
<keyword evidence="7 14" id="KW-0418">Kinase</keyword>
<proteinExistence type="predicted"/>
<dbReference type="InterPro" id="IPR050428">
    <property type="entry name" value="TCS_sensor_his_kinase"/>
</dbReference>
<dbReference type="Pfam" id="PF00512">
    <property type="entry name" value="HisKA"/>
    <property type="match status" value="1"/>
</dbReference>
<dbReference type="InterPro" id="IPR003660">
    <property type="entry name" value="HAMP_dom"/>
</dbReference>
<name>A0ABX4HX60_9GAMM</name>
<evidence type="ECO:0000256" key="10">
    <source>
        <dbReference type="SAM" id="Phobius"/>
    </source>
</evidence>
<keyword evidence="15" id="KW-1185">Reference proteome</keyword>
<evidence type="ECO:0000259" key="13">
    <source>
        <dbReference type="PROSITE" id="PS50885"/>
    </source>
</evidence>
<comment type="catalytic activity">
    <reaction evidence="1">
        <text>ATP + protein L-histidine = ADP + protein N-phospho-L-histidine.</text>
        <dbReference type="EC" id="2.7.13.3"/>
    </reaction>
</comment>
<keyword evidence="9" id="KW-0902">Two-component regulatory system</keyword>
<dbReference type="SMART" id="SM00387">
    <property type="entry name" value="HATPase_c"/>
    <property type="match status" value="1"/>
</dbReference>
<evidence type="ECO:0000256" key="3">
    <source>
        <dbReference type="ARBA" id="ARBA00012438"/>
    </source>
</evidence>
<keyword evidence="8 10" id="KW-1133">Transmembrane helix</keyword>
<keyword evidence="6 10" id="KW-0812">Transmembrane</keyword>
<comment type="subcellular location">
    <subcellularLocation>
        <location evidence="2">Membrane</location>
    </subcellularLocation>
</comment>
<evidence type="ECO:0000256" key="9">
    <source>
        <dbReference type="ARBA" id="ARBA00023012"/>
    </source>
</evidence>
<feature type="domain" description="Histidine kinase" evidence="12">
    <location>
        <begin position="463"/>
        <end position="677"/>
    </location>
</feature>
<dbReference type="SMART" id="SM00388">
    <property type="entry name" value="HisKA"/>
    <property type="match status" value="1"/>
</dbReference>
<dbReference type="CDD" id="cd00082">
    <property type="entry name" value="HisKA"/>
    <property type="match status" value="1"/>
</dbReference>
<dbReference type="SUPFAM" id="SSF47384">
    <property type="entry name" value="Homodimeric domain of signal transducing histidine kinase"/>
    <property type="match status" value="1"/>
</dbReference>
<accession>A0ABX4HX60</accession>
<evidence type="ECO:0000256" key="2">
    <source>
        <dbReference type="ARBA" id="ARBA00004370"/>
    </source>
</evidence>
<keyword evidence="5" id="KW-0808">Transferase</keyword>
<dbReference type="Gene3D" id="1.10.287.130">
    <property type="match status" value="1"/>
</dbReference>
<feature type="domain" description="HAMP" evidence="13">
    <location>
        <begin position="400"/>
        <end position="455"/>
    </location>
</feature>
<dbReference type="EC" id="2.7.13.3" evidence="3"/>
<keyword evidence="10" id="KW-0472">Membrane</keyword>
<dbReference type="InterPro" id="IPR003594">
    <property type="entry name" value="HATPase_dom"/>
</dbReference>
<dbReference type="EMBL" id="LRFG02000007">
    <property type="protein sequence ID" value="PCO04188.1"/>
    <property type="molecule type" value="Genomic_DNA"/>
</dbReference>
<keyword evidence="11" id="KW-0732">Signal</keyword>
<dbReference type="Proteomes" id="UP000218427">
    <property type="component" value="Unassembled WGS sequence"/>
</dbReference>
<dbReference type="InterPro" id="IPR036097">
    <property type="entry name" value="HisK_dim/P_sf"/>
</dbReference>
<dbReference type="InterPro" id="IPR005467">
    <property type="entry name" value="His_kinase_dom"/>
</dbReference>
<keyword evidence="4" id="KW-0597">Phosphoprotein</keyword>
<dbReference type="PROSITE" id="PS50885">
    <property type="entry name" value="HAMP"/>
    <property type="match status" value="1"/>
</dbReference>